<dbReference type="AlphaFoldDB" id="A0A1Q9EZZ1"/>
<evidence type="ECO:0000313" key="1">
    <source>
        <dbReference type="EMBL" id="OLQ12922.1"/>
    </source>
</evidence>
<dbReference type="InterPro" id="IPR001623">
    <property type="entry name" value="DnaJ_domain"/>
</dbReference>
<dbReference type="SMART" id="SM00271">
    <property type="entry name" value="DnaJ"/>
    <property type="match status" value="1"/>
</dbReference>
<keyword evidence="2" id="KW-1185">Reference proteome</keyword>
<dbReference type="PROSITE" id="PS50076">
    <property type="entry name" value="DNAJ_2"/>
    <property type="match status" value="1"/>
</dbReference>
<dbReference type="OrthoDB" id="436519at2759"/>
<organism evidence="1 2">
    <name type="scientific">Symbiodinium microadriaticum</name>
    <name type="common">Dinoflagellate</name>
    <name type="synonym">Zooxanthella microadriatica</name>
    <dbReference type="NCBI Taxonomy" id="2951"/>
    <lineage>
        <taxon>Eukaryota</taxon>
        <taxon>Sar</taxon>
        <taxon>Alveolata</taxon>
        <taxon>Dinophyceae</taxon>
        <taxon>Suessiales</taxon>
        <taxon>Symbiodiniaceae</taxon>
        <taxon>Symbiodinium</taxon>
    </lineage>
</organism>
<protein>
    <submittedName>
        <fullName evidence="1">DnaJ-like subfamily B member 6-A</fullName>
    </submittedName>
</protein>
<dbReference type="Proteomes" id="UP000186817">
    <property type="component" value="Unassembled WGS sequence"/>
</dbReference>
<accession>A0A1Q9EZZ1</accession>
<dbReference type="PRINTS" id="PR00625">
    <property type="entry name" value="JDOMAIN"/>
</dbReference>
<dbReference type="Gene3D" id="1.10.287.110">
    <property type="entry name" value="DnaJ domain"/>
    <property type="match status" value="1"/>
</dbReference>
<name>A0A1Q9EZZ1_SYMMI</name>
<dbReference type="InterPro" id="IPR036869">
    <property type="entry name" value="J_dom_sf"/>
</dbReference>
<gene>
    <name evidence="1" type="primary">dnajb6-a</name>
    <name evidence="1" type="ORF">AK812_SmicGene3118</name>
</gene>
<proteinExistence type="predicted"/>
<dbReference type="InterPro" id="IPR050817">
    <property type="entry name" value="DjlA_DnaK_co-chaperone"/>
</dbReference>
<dbReference type="SUPFAM" id="SSF46565">
    <property type="entry name" value="Chaperone J-domain"/>
    <property type="match status" value="1"/>
</dbReference>
<comment type="caution">
    <text evidence="1">The sequence shown here is derived from an EMBL/GenBank/DDBJ whole genome shotgun (WGS) entry which is preliminary data.</text>
</comment>
<dbReference type="Pfam" id="PF00226">
    <property type="entry name" value="DnaJ"/>
    <property type="match status" value="1"/>
</dbReference>
<dbReference type="CDD" id="cd06257">
    <property type="entry name" value="DnaJ"/>
    <property type="match status" value="1"/>
</dbReference>
<dbReference type="PANTHER" id="PTHR24074">
    <property type="entry name" value="CO-CHAPERONE PROTEIN DJLA"/>
    <property type="match status" value="1"/>
</dbReference>
<sequence length="323" mass="35389">MATESPLALQMGYPEAAKALCPLKQAQIALPSEVVEYRVLQRSLVKRPGSSPTGPKTVKLTRPVGSVMFTTGRTWTGPKGGEWVELDSFVERPGWLLVQGPGFGIPGPLLQRVKPGETQPLLLRVAKPVEIGCAREEEREMREILVSLTASVRDAKEWIALIFGLSDPRRIIVGKPGDARARAGATGAGFHIKSCDGLLDDETSIADAGFSDGDELCYVYTGDLEKSYEGKEPEWVGKLGVAPKPKAAKLPNSRQTDDFPELSVHFEVLQLAPSTARDQIKRQYRLLALECHPDKHPDDAEAATRRFQEVKSAFEAIRDALHL</sequence>
<dbReference type="EMBL" id="LSRX01000036">
    <property type="protein sequence ID" value="OLQ12922.1"/>
    <property type="molecule type" value="Genomic_DNA"/>
</dbReference>
<evidence type="ECO:0000313" key="2">
    <source>
        <dbReference type="Proteomes" id="UP000186817"/>
    </source>
</evidence>
<reference evidence="1 2" key="1">
    <citation type="submission" date="2016-02" db="EMBL/GenBank/DDBJ databases">
        <title>Genome analysis of coral dinoflagellate symbionts highlights evolutionary adaptations to a symbiotic lifestyle.</title>
        <authorList>
            <person name="Aranda M."/>
            <person name="Li Y."/>
            <person name="Liew Y.J."/>
            <person name="Baumgarten S."/>
            <person name="Simakov O."/>
            <person name="Wilson M."/>
            <person name="Piel J."/>
            <person name="Ashoor H."/>
            <person name="Bougouffa S."/>
            <person name="Bajic V.B."/>
            <person name="Ryu T."/>
            <person name="Ravasi T."/>
            <person name="Bayer T."/>
            <person name="Micklem G."/>
            <person name="Kim H."/>
            <person name="Bhak J."/>
            <person name="Lajeunesse T.C."/>
            <person name="Voolstra C.R."/>
        </authorList>
    </citation>
    <scope>NUCLEOTIDE SEQUENCE [LARGE SCALE GENOMIC DNA]</scope>
    <source>
        <strain evidence="1 2">CCMP2467</strain>
    </source>
</reference>